<reference evidence="2 3" key="1">
    <citation type="submission" date="2007-05" db="EMBL/GenBank/DDBJ databases">
        <title>Complete sequence of Geobacter uraniireducens Rf4.</title>
        <authorList>
            <consortium name="US DOE Joint Genome Institute"/>
            <person name="Copeland A."/>
            <person name="Lucas S."/>
            <person name="Lapidus A."/>
            <person name="Barry K."/>
            <person name="Detter J.C."/>
            <person name="Glavina del Rio T."/>
            <person name="Hammon N."/>
            <person name="Israni S."/>
            <person name="Dalin E."/>
            <person name="Tice H."/>
            <person name="Pitluck S."/>
            <person name="Chertkov O."/>
            <person name="Brettin T."/>
            <person name="Bruce D."/>
            <person name="Han C."/>
            <person name="Schmutz J."/>
            <person name="Larimer F."/>
            <person name="Land M."/>
            <person name="Hauser L."/>
            <person name="Kyrpides N."/>
            <person name="Mikhailova N."/>
            <person name="Shelobolina E."/>
            <person name="Aklujkar M."/>
            <person name="Lovley D."/>
            <person name="Richardson P."/>
        </authorList>
    </citation>
    <scope>NUCLEOTIDE SEQUENCE [LARGE SCALE GENOMIC DNA]</scope>
    <source>
        <strain evidence="2 3">Rf4</strain>
    </source>
</reference>
<evidence type="ECO:0000313" key="2">
    <source>
        <dbReference type="EMBL" id="ABQ28321.1"/>
    </source>
</evidence>
<dbReference type="STRING" id="351605.Gura_4178"/>
<dbReference type="InterPro" id="IPR002931">
    <property type="entry name" value="Transglutaminase-like"/>
</dbReference>
<proteinExistence type="predicted"/>
<gene>
    <name evidence="2" type="ordered locus">Gura_4178</name>
</gene>
<dbReference type="PANTHER" id="PTHR33490:SF3">
    <property type="entry name" value="CONSERVED INTEGRAL MEMBRANE PROTEIN"/>
    <property type="match status" value="1"/>
</dbReference>
<dbReference type="AlphaFoldDB" id="A5G953"/>
<dbReference type="EMBL" id="CP000698">
    <property type="protein sequence ID" value="ABQ28321.1"/>
    <property type="molecule type" value="Genomic_DNA"/>
</dbReference>
<dbReference type="HOGENOM" id="CLU_040402_0_0_7"/>
<dbReference type="Pfam" id="PF01841">
    <property type="entry name" value="Transglut_core"/>
    <property type="match status" value="1"/>
</dbReference>
<dbReference type="KEGG" id="gur:Gura_4178"/>
<dbReference type="Proteomes" id="UP000006695">
    <property type="component" value="Chromosome"/>
</dbReference>
<dbReference type="PANTHER" id="PTHR33490">
    <property type="entry name" value="BLR5614 PROTEIN-RELATED"/>
    <property type="match status" value="1"/>
</dbReference>
<name>A5G953_GEOUR</name>
<dbReference type="OrthoDB" id="9790856at2"/>
<sequence length="485" mass="52609">MSLYRQLSLFIITLFLVVSPLLSFAASIPRLSAPPIGERWYSVNMGDERVGFSHLKITETADGYEIFSEGSVKMLVMGFSREAVARETYLVNKDLSLKSFSVEQTIDGSPMKLKGEVTGKGVKVVIESAGNKKEKTLKAKGKLLPPPAVNLYPFMQGAMPGKPCRVQMLDVEGVKVKEVKIQVIGEEILPGGVKAIHFQNDLYTFVDNDVWLDAAGNTIKESVRDGLVVTQAEDAQSAGRFIAEAVLAKKDLILDFSLIKVDTPIKNPGELKKLEISFSGIPTAIPLLQGAGQKGDRLADGSVRFTLEIAPYKAKTSPAAYDKTAFAPYLESSERILADNPEIISKATEIVGAEKDQLKIVEKLTNWVATTVKGAVTDSQSPLETLKKGSGNCQSHARLYTSLARAAGIPTRFVSGLVYAPGQGFLYHSWAESYLGEWVAVDPTFGQLPVDAGHIKLVEGDSPEDMSLLAGVVGKLKARVIEQKY</sequence>
<evidence type="ECO:0000259" key="1">
    <source>
        <dbReference type="SMART" id="SM00460"/>
    </source>
</evidence>
<dbReference type="SUPFAM" id="SSF54001">
    <property type="entry name" value="Cysteine proteinases"/>
    <property type="match status" value="1"/>
</dbReference>
<evidence type="ECO:0000313" key="3">
    <source>
        <dbReference type="Proteomes" id="UP000006695"/>
    </source>
</evidence>
<organism evidence="2 3">
    <name type="scientific">Geotalea uraniireducens (strain Rf4)</name>
    <name type="common">Geobacter uraniireducens</name>
    <dbReference type="NCBI Taxonomy" id="351605"/>
    <lineage>
        <taxon>Bacteria</taxon>
        <taxon>Pseudomonadati</taxon>
        <taxon>Thermodesulfobacteriota</taxon>
        <taxon>Desulfuromonadia</taxon>
        <taxon>Geobacterales</taxon>
        <taxon>Geobacteraceae</taxon>
        <taxon>Geotalea</taxon>
    </lineage>
</organism>
<feature type="domain" description="Transglutaminase-like" evidence="1">
    <location>
        <begin position="385"/>
        <end position="445"/>
    </location>
</feature>
<dbReference type="InterPro" id="IPR038765">
    <property type="entry name" value="Papain-like_cys_pep_sf"/>
</dbReference>
<dbReference type="Gene3D" id="3.10.620.30">
    <property type="match status" value="1"/>
</dbReference>
<dbReference type="RefSeq" id="WP_011940952.1">
    <property type="nucleotide sequence ID" value="NC_009483.1"/>
</dbReference>
<keyword evidence="3" id="KW-1185">Reference proteome</keyword>
<protein>
    <submittedName>
        <fullName evidence="2">Transglutaminase domain protein</fullName>
    </submittedName>
</protein>
<accession>A5G953</accession>
<dbReference type="SMART" id="SM00460">
    <property type="entry name" value="TGc"/>
    <property type="match status" value="1"/>
</dbReference>